<dbReference type="InterPro" id="IPR045249">
    <property type="entry name" value="HARBI1-like"/>
</dbReference>
<dbReference type="GO" id="GO:0016787">
    <property type="term" value="F:hydrolase activity"/>
    <property type="evidence" value="ECO:0007669"/>
    <property type="project" value="UniProtKB-KW"/>
</dbReference>
<keyword evidence="6" id="KW-0378">Hydrolase</keyword>
<reference evidence="10" key="1">
    <citation type="submission" date="2023-01" db="EMBL/GenBank/DDBJ databases">
        <title>Key to firefly adult light organ development and bioluminescence: homeobox transcription factors regulate luciferase expression and transportation to peroxisome.</title>
        <authorList>
            <person name="Fu X."/>
        </authorList>
    </citation>
    <scope>NUCLEOTIDE SEQUENCE [LARGE SCALE GENOMIC DNA]</scope>
</reference>
<dbReference type="InterPro" id="IPR027806">
    <property type="entry name" value="HARBI1_dom"/>
</dbReference>
<dbReference type="PANTHER" id="PTHR22930">
    <property type="match status" value="1"/>
</dbReference>
<keyword evidence="7" id="KW-0539">Nucleus</keyword>
<evidence type="ECO:0000256" key="5">
    <source>
        <dbReference type="ARBA" id="ARBA00022723"/>
    </source>
</evidence>
<accession>A0AAN7PG10</accession>
<dbReference type="GO" id="GO:0046872">
    <property type="term" value="F:metal ion binding"/>
    <property type="evidence" value="ECO:0007669"/>
    <property type="project" value="UniProtKB-KW"/>
</dbReference>
<proteinExistence type="inferred from homology"/>
<comment type="subcellular location">
    <subcellularLocation>
        <location evidence="2">Nucleus</location>
    </subcellularLocation>
</comment>
<evidence type="ECO:0000256" key="7">
    <source>
        <dbReference type="ARBA" id="ARBA00023242"/>
    </source>
</evidence>
<comment type="similarity">
    <text evidence="3">Belongs to the HARBI1 family.</text>
</comment>
<keyword evidence="4" id="KW-0540">Nuclease</keyword>
<evidence type="ECO:0000256" key="2">
    <source>
        <dbReference type="ARBA" id="ARBA00004123"/>
    </source>
</evidence>
<dbReference type="PANTHER" id="PTHR22930:SF85">
    <property type="entry name" value="GH03217P-RELATED"/>
    <property type="match status" value="1"/>
</dbReference>
<evidence type="ECO:0000313" key="9">
    <source>
        <dbReference type="EMBL" id="KAK4885219.1"/>
    </source>
</evidence>
<organism evidence="9 10">
    <name type="scientific">Aquatica leii</name>
    <dbReference type="NCBI Taxonomy" id="1421715"/>
    <lineage>
        <taxon>Eukaryota</taxon>
        <taxon>Metazoa</taxon>
        <taxon>Ecdysozoa</taxon>
        <taxon>Arthropoda</taxon>
        <taxon>Hexapoda</taxon>
        <taxon>Insecta</taxon>
        <taxon>Pterygota</taxon>
        <taxon>Neoptera</taxon>
        <taxon>Endopterygota</taxon>
        <taxon>Coleoptera</taxon>
        <taxon>Polyphaga</taxon>
        <taxon>Elateriformia</taxon>
        <taxon>Elateroidea</taxon>
        <taxon>Lampyridae</taxon>
        <taxon>Luciolinae</taxon>
        <taxon>Aquatica</taxon>
    </lineage>
</organism>
<feature type="domain" description="DDE Tnp4" evidence="8">
    <location>
        <begin position="176"/>
        <end position="332"/>
    </location>
</feature>
<keyword evidence="10" id="KW-1185">Reference proteome</keyword>
<evidence type="ECO:0000313" key="10">
    <source>
        <dbReference type="Proteomes" id="UP001353858"/>
    </source>
</evidence>
<evidence type="ECO:0000256" key="3">
    <source>
        <dbReference type="ARBA" id="ARBA00006958"/>
    </source>
</evidence>
<evidence type="ECO:0000256" key="1">
    <source>
        <dbReference type="ARBA" id="ARBA00001968"/>
    </source>
</evidence>
<name>A0AAN7PG10_9COLE</name>
<keyword evidence="5" id="KW-0479">Metal-binding</keyword>
<comment type="cofactor">
    <cofactor evidence="1">
        <name>a divalent metal cation</name>
        <dbReference type="ChEBI" id="CHEBI:60240"/>
    </cofactor>
</comment>
<dbReference type="GO" id="GO:0004518">
    <property type="term" value="F:nuclease activity"/>
    <property type="evidence" value="ECO:0007669"/>
    <property type="project" value="UniProtKB-KW"/>
</dbReference>
<sequence length="374" mass="42604">MKSEKIKKVILVYAALELLNDSDEEEIGIVHAINVHLNKRKKRVAIKNYVEEVVPRYSLEDFKSHFRVSRITFEYLLSILGVHLIQQNPSGIGPHTYSPDKQLLVALTMLSNQEVYRIVAEKFNISKSTAWVYVKKVCVLTKLSGKYIFWPSGKRAKACIKQFKRRQGFPGVLGAIDGTHIPITPPIKDQTSYCNRHHYHSMILQTVCTADYSFTDVFAGYPGSVHDARVFYNSPLGRKIDTAPLQLFPNVNNHILGDSAYKCTSYVLTPFRDDGHLSRQQKNFNYKLSATRVFIEQCFELLKGRFRILKHVNVYNTKLISKIIVACCVLHNICISQNDDLVVEVGSDDSHGQLCVDQDCKSGNLKRNYIADKM</sequence>
<comment type="caution">
    <text evidence="9">The sequence shown here is derived from an EMBL/GenBank/DDBJ whole genome shotgun (WGS) entry which is preliminary data.</text>
</comment>
<evidence type="ECO:0000259" key="8">
    <source>
        <dbReference type="Pfam" id="PF13359"/>
    </source>
</evidence>
<dbReference type="EMBL" id="JARPUR010000001">
    <property type="protein sequence ID" value="KAK4885219.1"/>
    <property type="molecule type" value="Genomic_DNA"/>
</dbReference>
<dbReference type="GO" id="GO:0005634">
    <property type="term" value="C:nucleus"/>
    <property type="evidence" value="ECO:0007669"/>
    <property type="project" value="UniProtKB-SubCell"/>
</dbReference>
<evidence type="ECO:0000256" key="4">
    <source>
        <dbReference type="ARBA" id="ARBA00022722"/>
    </source>
</evidence>
<dbReference type="Pfam" id="PF13359">
    <property type="entry name" value="DDE_Tnp_4"/>
    <property type="match status" value="1"/>
</dbReference>
<evidence type="ECO:0000256" key="6">
    <source>
        <dbReference type="ARBA" id="ARBA00022801"/>
    </source>
</evidence>
<dbReference type="Proteomes" id="UP001353858">
    <property type="component" value="Unassembled WGS sequence"/>
</dbReference>
<dbReference type="AlphaFoldDB" id="A0AAN7PG10"/>
<protein>
    <recommendedName>
        <fullName evidence="8">DDE Tnp4 domain-containing protein</fullName>
    </recommendedName>
</protein>
<gene>
    <name evidence="9" type="ORF">RN001_001490</name>
</gene>